<dbReference type="EMBL" id="HG994372">
    <property type="protein sequence ID" value="CAF2112320.1"/>
    <property type="molecule type" value="Genomic_DNA"/>
</dbReference>
<reference evidence="1" key="1">
    <citation type="submission" date="2021-01" db="EMBL/GenBank/DDBJ databases">
        <authorList>
            <consortium name="Genoscope - CEA"/>
            <person name="William W."/>
        </authorList>
    </citation>
    <scope>NUCLEOTIDE SEQUENCE</scope>
</reference>
<protein>
    <submittedName>
        <fullName evidence="1">(rape) hypothetical protein</fullName>
    </submittedName>
</protein>
<dbReference type="AlphaFoldDB" id="A0A816VDM0"/>
<gene>
    <name evidence="1" type="ORF">DARMORV10_C08P32170.1</name>
</gene>
<organism evidence="1">
    <name type="scientific">Brassica napus</name>
    <name type="common">Rape</name>
    <dbReference type="NCBI Taxonomy" id="3708"/>
    <lineage>
        <taxon>Eukaryota</taxon>
        <taxon>Viridiplantae</taxon>
        <taxon>Streptophyta</taxon>
        <taxon>Embryophyta</taxon>
        <taxon>Tracheophyta</taxon>
        <taxon>Spermatophyta</taxon>
        <taxon>Magnoliopsida</taxon>
        <taxon>eudicotyledons</taxon>
        <taxon>Gunneridae</taxon>
        <taxon>Pentapetalae</taxon>
        <taxon>rosids</taxon>
        <taxon>malvids</taxon>
        <taxon>Brassicales</taxon>
        <taxon>Brassicaceae</taxon>
        <taxon>Brassiceae</taxon>
        <taxon>Brassica</taxon>
    </lineage>
</organism>
<accession>A0A816VDM0</accession>
<evidence type="ECO:0000313" key="1">
    <source>
        <dbReference type="EMBL" id="CAF2112320.1"/>
    </source>
</evidence>
<name>A0A816VDM0_BRANA</name>
<sequence>MLRLFQRNDDDDGVEELPMEEDICMEGERERQKNIRSLKTQNHYQIRKEGVLEIAGFIHRRREREQEHGKKKQEMNMWVF</sequence>
<proteinExistence type="predicted"/>
<dbReference type="Gramene" id="CDX72098">
    <property type="protein sequence ID" value="CDX72098"/>
    <property type="gene ID" value="GSBRNA2T00155898001"/>
</dbReference>
<dbReference type="Proteomes" id="UP001295469">
    <property type="component" value="Chromosome C08"/>
</dbReference>